<protein>
    <recommendedName>
        <fullName evidence="10">Zinc finger CCCH domain-containing protein 41</fullName>
    </recommendedName>
</protein>
<dbReference type="InterPro" id="IPR000571">
    <property type="entry name" value="Znf_CCCH"/>
</dbReference>
<dbReference type="Pfam" id="PF00076">
    <property type="entry name" value="RRM_1"/>
    <property type="match status" value="1"/>
</dbReference>
<dbReference type="SUPFAM" id="SSF54928">
    <property type="entry name" value="RNA-binding domain, RBD"/>
    <property type="match status" value="1"/>
</dbReference>
<keyword evidence="9" id="KW-1185">Reference proteome</keyword>
<feature type="domain" description="C3H1-type" evidence="7">
    <location>
        <begin position="207"/>
        <end position="235"/>
    </location>
</feature>
<gene>
    <name evidence="8" type="ORF">QVD17_09645</name>
</gene>
<proteinExistence type="predicted"/>
<keyword evidence="3" id="KW-0862">Zinc</keyword>
<dbReference type="InterPro" id="IPR035979">
    <property type="entry name" value="RBD_domain_sf"/>
</dbReference>
<keyword evidence="3" id="KW-0479">Metal-binding</keyword>
<dbReference type="PROSITE" id="PS50102">
    <property type="entry name" value="RRM"/>
    <property type="match status" value="1"/>
</dbReference>
<reference evidence="8" key="1">
    <citation type="journal article" date="2023" name="bioRxiv">
        <title>Improved chromosome-level genome assembly for marigold (Tagetes erecta).</title>
        <authorList>
            <person name="Jiang F."/>
            <person name="Yuan L."/>
            <person name="Wang S."/>
            <person name="Wang H."/>
            <person name="Xu D."/>
            <person name="Wang A."/>
            <person name="Fan W."/>
        </authorList>
    </citation>
    <scope>NUCLEOTIDE SEQUENCE</scope>
    <source>
        <strain evidence="8">WSJ</strain>
        <tissue evidence="8">Leaf</tissue>
    </source>
</reference>
<feature type="region of interest" description="Disordered" evidence="5">
    <location>
        <begin position="397"/>
        <end position="435"/>
    </location>
</feature>
<dbReference type="SMART" id="SM00356">
    <property type="entry name" value="ZnF_C3H1"/>
    <property type="match status" value="1"/>
</dbReference>
<dbReference type="InterPro" id="IPR012677">
    <property type="entry name" value="Nucleotide-bd_a/b_plait_sf"/>
</dbReference>
<evidence type="ECO:0000256" key="2">
    <source>
        <dbReference type="PROSITE-ProRule" id="PRU00176"/>
    </source>
</evidence>
<organism evidence="8 9">
    <name type="scientific">Tagetes erecta</name>
    <name type="common">African marigold</name>
    <dbReference type="NCBI Taxonomy" id="13708"/>
    <lineage>
        <taxon>Eukaryota</taxon>
        <taxon>Viridiplantae</taxon>
        <taxon>Streptophyta</taxon>
        <taxon>Embryophyta</taxon>
        <taxon>Tracheophyta</taxon>
        <taxon>Spermatophyta</taxon>
        <taxon>Magnoliopsida</taxon>
        <taxon>eudicotyledons</taxon>
        <taxon>Gunneridae</taxon>
        <taxon>Pentapetalae</taxon>
        <taxon>asterids</taxon>
        <taxon>campanulids</taxon>
        <taxon>Asterales</taxon>
        <taxon>Asteraceae</taxon>
        <taxon>Asteroideae</taxon>
        <taxon>Heliantheae alliance</taxon>
        <taxon>Tageteae</taxon>
        <taxon>Tagetes</taxon>
    </lineage>
</organism>
<dbReference type="AlphaFoldDB" id="A0AAD8L6C9"/>
<evidence type="ECO:0000256" key="5">
    <source>
        <dbReference type="SAM" id="MobiDB-lite"/>
    </source>
</evidence>
<dbReference type="PANTHER" id="PTHR14398">
    <property type="entry name" value="RNA RECOGNITION RRM/RNP DOMAIN"/>
    <property type="match status" value="1"/>
</dbReference>
<feature type="coiled-coil region" evidence="4">
    <location>
        <begin position="574"/>
        <end position="615"/>
    </location>
</feature>
<dbReference type="GO" id="GO:0008270">
    <property type="term" value="F:zinc ion binding"/>
    <property type="evidence" value="ECO:0007669"/>
    <property type="project" value="UniProtKB-KW"/>
</dbReference>
<dbReference type="FunFam" id="3.30.70.330:FF:000719">
    <property type="entry name" value="Predicted protein"/>
    <property type="match status" value="1"/>
</dbReference>
<evidence type="ECO:0000256" key="3">
    <source>
        <dbReference type="PROSITE-ProRule" id="PRU00723"/>
    </source>
</evidence>
<feature type="region of interest" description="Disordered" evidence="5">
    <location>
        <begin position="327"/>
        <end position="351"/>
    </location>
</feature>
<dbReference type="InterPro" id="IPR045137">
    <property type="entry name" value="RBM26/27"/>
</dbReference>
<evidence type="ECO:0000313" key="9">
    <source>
        <dbReference type="Proteomes" id="UP001229421"/>
    </source>
</evidence>
<dbReference type="PANTHER" id="PTHR14398:SF6">
    <property type="entry name" value="ZINC FINGER, CCCH-TYPE, NUCLEOTIDE-BINDING ALPHA-BETA PLAIT DOMAIN PROTEIN-RELATED"/>
    <property type="match status" value="1"/>
</dbReference>
<name>A0AAD8L6C9_TARER</name>
<evidence type="ECO:0000256" key="1">
    <source>
        <dbReference type="ARBA" id="ARBA00022884"/>
    </source>
</evidence>
<dbReference type="CDD" id="cd12257">
    <property type="entry name" value="RRM1_RBM26_like"/>
    <property type="match status" value="1"/>
</dbReference>
<dbReference type="SMART" id="SM00360">
    <property type="entry name" value="RRM"/>
    <property type="match status" value="1"/>
</dbReference>
<keyword evidence="1 2" id="KW-0694">RNA-binding</keyword>
<feature type="compositionally biased region" description="Basic and acidic residues" evidence="5">
    <location>
        <begin position="831"/>
        <end position="850"/>
    </location>
</feature>
<dbReference type="PROSITE" id="PS50103">
    <property type="entry name" value="ZF_C3H1"/>
    <property type="match status" value="1"/>
</dbReference>
<keyword evidence="3" id="KW-0863">Zinc-finger</keyword>
<accession>A0AAD8L6C9</accession>
<feature type="region of interest" description="Disordered" evidence="5">
    <location>
        <begin position="98"/>
        <end position="136"/>
    </location>
</feature>
<evidence type="ECO:0000256" key="4">
    <source>
        <dbReference type="SAM" id="Coils"/>
    </source>
</evidence>
<dbReference type="EMBL" id="JAUHHV010000002">
    <property type="protein sequence ID" value="KAK1432747.1"/>
    <property type="molecule type" value="Genomic_DNA"/>
</dbReference>
<evidence type="ECO:0000259" key="7">
    <source>
        <dbReference type="PROSITE" id="PS50103"/>
    </source>
</evidence>
<dbReference type="Proteomes" id="UP001229421">
    <property type="component" value="Unassembled WGS sequence"/>
</dbReference>
<feature type="domain" description="RRM" evidence="6">
    <location>
        <begin position="439"/>
        <end position="511"/>
    </location>
</feature>
<sequence length="850" mass="93738">MSYGSGPDDKEISDDDDDRNHKHRRINNGRSQSLEDEDAEHIFTKAYRRGSKPFQNGYLCGETGSQSNETWKKYSFNSMEKEISVKFYQKGPGLTQFSRGPSDLKQKSRVNQPFSGYPGAVRGRGRDSSQWAPSEPGFSSVDIASQMVQSIPRSLFEGTDLATLSNSHGQSWSSFLVPGIPNRGIELFPLGLQGTYRPTIDSSLNMRLARQQCRDFEEQGFCLRGDMCPMEHGMNRIVIEDVQSLSQFNLPISPASANLSIAPVGTGPTPATSVVTNMLSNTKAKNIKHGIYDIDSAADFYDPDQPLWSNDTHASIRLKSISQPKVGKNYSLSDHGLSGDHRVGQSDGSDNELLTFSRAVVSPKKSSVHDRITSNKKTTEIGENVISIASSSNFLQNEMTSSGTHNPPHHQKLNNSDSPRKAHSGNGRINHKPSQKAERTLFVNGIPHQNKKRKLLLSHFKKFGEVTHISIPLNSERAFVQFSKREEAEAALMAPDAVMSNRFIKLWWANRDIKHDVQAVSGHNMSIPSHGLKVSLINSAPNKGNDDLQSILHNSKGSHTPVSASDHPKPVVVDETMQKKLESLELLKEEIRKKQEMLDQKRNDFRRNLDKLEKQTHFCPKGEVAPEQIAKNQKLEILADSVKAVTPSGSDHDAIVPLAQDDLAATSSKSVGPSGKQSSKTNLALALAESSSLKSSPLSLVNLGSPAVHNQFKLDNRPTAFKVVPPLPDGLADVAVLREHFSPYGDLSKVHIDEVNPNTPNVAAQIHFRTRHAAEKAFLGGKTWKGHNLQFVWLNSIDSSQDDVVRKTQSPFPKDSPKTISQQPYTSGDGDSEKPEGAETVKNDLAYETH</sequence>
<feature type="region of interest" description="Disordered" evidence="5">
    <location>
        <begin position="804"/>
        <end position="850"/>
    </location>
</feature>
<dbReference type="InterPro" id="IPR000504">
    <property type="entry name" value="RRM_dom"/>
</dbReference>
<keyword evidence="4" id="KW-0175">Coiled coil</keyword>
<feature type="zinc finger region" description="C3H1-type" evidence="3">
    <location>
        <begin position="207"/>
        <end position="235"/>
    </location>
</feature>
<dbReference type="GO" id="GO:0003723">
    <property type="term" value="F:RNA binding"/>
    <property type="evidence" value="ECO:0007669"/>
    <property type="project" value="UniProtKB-UniRule"/>
</dbReference>
<comment type="caution">
    <text evidence="8">The sequence shown here is derived from an EMBL/GenBank/DDBJ whole genome shotgun (WGS) entry which is preliminary data.</text>
</comment>
<evidence type="ECO:0008006" key="10">
    <source>
        <dbReference type="Google" id="ProtNLM"/>
    </source>
</evidence>
<feature type="region of interest" description="Disordered" evidence="5">
    <location>
        <begin position="1"/>
        <end position="39"/>
    </location>
</feature>
<dbReference type="GO" id="GO:0005634">
    <property type="term" value="C:nucleus"/>
    <property type="evidence" value="ECO:0007669"/>
    <property type="project" value="TreeGrafter"/>
</dbReference>
<evidence type="ECO:0000259" key="6">
    <source>
        <dbReference type="PROSITE" id="PS50102"/>
    </source>
</evidence>
<evidence type="ECO:0000313" key="8">
    <source>
        <dbReference type="EMBL" id="KAK1432747.1"/>
    </source>
</evidence>
<dbReference type="Gene3D" id="3.30.70.330">
    <property type="match status" value="1"/>
</dbReference>